<reference evidence="2" key="1">
    <citation type="submission" date="2022-03" db="EMBL/GenBank/DDBJ databases">
        <title>De novo assembled genomes of Belliella spp. (Cyclobacteriaceae) strains.</title>
        <authorList>
            <person name="Szabo A."/>
            <person name="Korponai K."/>
            <person name="Felfoldi T."/>
        </authorList>
    </citation>
    <scope>NUCLEOTIDE SEQUENCE</scope>
    <source>
        <strain evidence="2">DSM 111903</strain>
    </source>
</reference>
<sequence>MKKFTLIITMAILELIFLYGIGFSQTQSESIYQKVEGVWRMDKTKTIMNVKANDKIKIDEMSESVKADFDNSVQSRVYRFNRDKSFLATWDFKGKAQSVSGKWEILGDGSLRIIFPNEEKKYYVIIDDESLELTPHIPTEGLFHKLFFTRSN</sequence>
<gene>
    <name evidence="2" type="ORF">MM213_00085</name>
</gene>
<proteinExistence type="predicted"/>
<name>A0ABS9V625_9BACT</name>
<dbReference type="EMBL" id="JAKZGO010000001">
    <property type="protein sequence ID" value="MCH7411866.1"/>
    <property type="molecule type" value="Genomic_DNA"/>
</dbReference>
<evidence type="ECO:0008006" key="4">
    <source>
        <dbReference type="Google" id="ProtNLM"/>
    </source>
</evidence>
<keyword evidence="1" id="KW-0472">Membrane</keyword>
<protein>
    <recommendedName>
        <fullName evidence="4">Lipocalin-like domain-containing protein</fullName>
    </recommendedName>
</protein>
<accession>A0ABS9V625</accession>
<feature type="transmembrane region" description="Helical" evidence="1">
    <location>
        <begin position="6"/>
        <end position="24"/>
    </location>
</feature>
<evidence type="ECO:0000313" key="3">
    <source>
        <dbReference type="Proteomes" id="UP001165430"/>
    </source>
</evidence>
<organism evidence="2 3">
    <name type="scientific">Belliella alkalica</name>
    <dbReference type="NCBI Taxonomy" id="1730871"/>
    <lineage>
        <taxon>Bacteria</taxon>
        <taxon>Pseudomonadati</taxon>
        <taxon>Bacteroidota</taxon>
        <taxon>Cytophagia</taxon>
        <taxon>Cytophagales</taxon>
        <taxon>Cyclobacteriaceae</taxon>
        <taxon>Belliella</taxon>
    </lineage>
</organism>
<comment type="caution">
    <text evidence="2">The sequence shown here is derived from an EMBL/GenBank/DDBJ whole genome shotgun (WGS) entry which is preliminary data.</text>
</comment>
<evidence type="ECO:0000313" key="2">
    <source>
        <dbReference type="EMBL" id="MCH7411866.1"/>
    </source>
</evidence>
<evidence type="ECO:0000256" key="1">
    <source>
        <dbReference type="SAM" id="Phobius"/>
    </source>
</evidence>
<dbReference type="RefSeq" id="WP_241409219.1">
    <property type="nucleotide sequence ID" value="NZ_JAKZGO010000001.1"/>
</dbReference>
<keyword evidence="1" id="KW-1133">Transmembrane helix</keyword>
<keyword evidence="3" id="KW-1185">Reference proteome</keyword>
<dbReference type="Proteomes" id="UP001165430">
    <property type="component" value="Unassembled WGS sequence"/>
</dbReference>
<keyword evidence="1" id="KW-0812">Transmembrane</keyword>